<keyword evidence="3" id="KW-1185">Reference proteome</keyword>
<evidence type="ECO:0000313" key="3">
    <source>
        <dbReference type="Proteomes" id="UP000010467"/>
    </source>
</evidence>
<gene>
    <name evidence="2" type="ordered locus">Deipe_0027</name>
</gene>
<protein>
    <submittedName>
        <fullName evidence="2">Uncharacterized protein</fullName>
    </submittedName>
</protein>
<sequence>MGGIRVSGPAARGREQFRMKGNREDLYLSHDRSRYDEA</sequence>
<accession>K9ZXM0</accession>
<dbReference type="EMBL" id="CP003382">
    <property type="protein sequence ID" value="AFZ65637.1"/>
    <property type="molecule type" value="Genomic_DNA"/>
</dbReference>
<dbReference type="KEGG" id="dpd:Deipe_0027"/>
<evidence type="ECO:0000313" key="2">
    <source>
        <dbReference type="EMBL" id="AFZ65637.1"/>
    </source>
</evidence>
<proteinExistence type="predicted"/>
<feature type="compositionally biased region" description="Basic and acidic residues" evidence="1">
    <location>
        <begin position="12"/>
        <end position="25"/>
    </location>
</feature>
<dbReference type="AlphaFoldDB" id="K9ZXM0"/>
<organism evidence="2 3">
    <name type="scientific">Deinococcus peraridilitoris (strain DSM 19664 / LMG 22246 / CIP 109416 / KR-200)</name>
    <dbReference type="NCBI Taxonomy" id="937777"/>
    <lineage>
        <taxon>Bacteria</taxon>
        <taxon>Thermotogati</taxon>
        <taxon>Deinococcota</taxon>
        <taxon>Deinococci</taxon>
        <taxon>Deinococcales</taxon>
        <taxon>Deinococcaceae</taxon>
        <taxon>Deinococcus</taxon>
    </lineage>
</organism>
<dbReference type="Proteomes" id="UP000010467">
    <property type="component" value="Chromosome"/>
</dbReference>
<dbReference type="PATRIC" id="fig|937777.3.peg.30"/>
<dbReference type="HOGENOM" id="CLU_3327137_0_0_0"/>
<reference evidence="3" key="1">
    <citation type="submission" date="2012-03" db="EMBL/GenBank/DDBJ databases">
        <title>Complete sequence of chromosome of Deinococcus peraridilitoris DSM 19664.</title>
        <authorList>
            <person name="Lucas S."/>
            <person name="Copeland A."/>
            <person name="Lapidus A."/>
            <person name="Glavina del Rio T."/>
            <person name="Dalin E."/>
            <person name="Tice H."/>
            <person name="Bruce D."/>
            <person name="Goodwin L."/>
            <person name="Pitluck S."/>
            <person name="Peters L."/>
            <person name="Mikhailova N."/>
            <person name="Lu M."/>
            <person name="Kyrpides N."/>
            <person name="Mavromatis K."/>
            <person name="Ivanova N."/>
            <person name="Brettin T."/>
            <person name="Detter J.C."/>
            <person name="Han C."/>
            <person name="Larimer F."/>
            <person name="Land M."/>
            <person name="Hauser L."/>
            <person name="Markowitz V."/>
            <person name="Cheng J.-F."/>
            <person name="Hugenholtz P."/>
            <person name="Woyke T."/>
            <person name="Wu D."/>
            <person name="Pukall R."/>
            <person name="Steenblock K."/>
            <person name="Brambilla E."/>
            <person name="Klenk H.-P."/>
            <person name="Eisen J.A."/>
        </authorList>
    </citation>
    <scope>NUCLEOTIDE SEQUENCE [LARGE SCALE GENOMIC DNA]</scope>
    <source>
        <strain evidence="3">DSM 19664 / LMG 22246 / CIP 109416 / KR-200</strain>
    </source>
</reference>
<evidence type="ECO:0000256" key="1">
    <source>
        <dbReference type="SAM" id="MobiDB-lite"/>
    </source>
</evidence>
<name>K9ZXM0_DEIPD</name>
<feature type="region of interest" description="Disordered" evidence="1">
    <location>
        <begin position="1"/>
        <end position="25"/>
    </location>
</feature>